<dbReference type="InterPro" id="IPR017451">
    <property type="entry name" value="F-box-assoc_interact_dom"/>
</dbReference>
<proteinExistence type="predicted"/>
<dbReference type="InterPro" id="IPR013187">
    <property type="entry name" value="F-box-assoc_dom_typ3"/>
</dbReference>
<dbReference type="SUPFAM" id="SSF81383">
    <property type="entry name" value="F-box domain"/>
    <property type="match status" value="1"/>
</dbReference>
<dbReference type="Pfam" id="PF00646">
    <property type="entry name" value="F-box"/>
    <property type="match status" value="1"/>
</dbReference>
<reference evidence="2 3" key="1">
    <citation type="journal article" date="2021" name="Nat. Commun.">
        <title>Incipient diploidization of the medicinal plant Perilla within 10,000 years.</title>
        <authorList>
            <person name="Zhang Y."/>
            <person name="Shen Q."/>
            <person name="Leng L."/>
            <person name="Zhang D."/>
            <person name="Chen S."/>
            <person name="Shi Y."/>
            <person name="Ning Z."/>
            <person name="Chen S."/>
        </authorList>
    </citation>
    <scope>NUCLEOTIDE SEQUENCE [LARGE SCALE GENOMIC DNA]</scope>
    <source>
        <strain evidence="3">cv. PC099</strain>
    </source>
</reference>
<evidence type="ECO:0000313" key="3">
    <source>
        <dbReference type="Proteomes" id="UP001190926"/>
    </source>
</evidence>
<dbReference type="NCBIfam" id="TIGR01640">
    <property type="entry name" value="F_box_assoc_1"/>
    <property type="match status" value="1"/>
</dbReference>
<evidence type="ECO:0000259" key="1">
    <source>
        <dbReference type="PROSITE" id="PS50181"/>
    </source>
</evidence>
<dbReference type="Pfam" id="PF08268">
    <property type="entry name" value="FBA_3"/>
    <property type="match status" value="1"/>
</dbReference>
<dbReference type="AlphaFoldDB" id="A0AAD4JQF0"/>
<comment type="caution">
    <text evidence="2">The sequence shown here is derived from an EMBL/GenBank/DDBJ whole genome shotgun (WGS) entry which is preliminary data.</text>
</comment>
<feature type="domain" description="F-box" evidence="1">
    <location>
        <begin position="17"/>
        <end position="63"/>
    </location>
</feature>
<evidence type="ECO:0000313" key="2">
    <source>
        <dbReference type="EMBL" id="KAH6838117.1"/>
    </source>
</evidence>
<dbReference type="Gene3D" id="1.20.1280.50">
    <property type="match status" value="1"/>
</dbReference>
<dbReference type="InterPro" id="IPR036047">
    <property type="entry name" value="F-box-like_dom_sf"/>
</dbReference>
<dbReference type="InterPro" id="IPR050796">
    <property type="entry name" value="SCF_F-box_component"/>
</dbReference>
<gene>
    <name evidence="2" type="ORF">C2S53_001208</name>
</gene>
<dbReference type="Proteomes" id="UP001190926">
    <property type="component" value="Unassembled WGS sequence"/>
</dbReference>
<dbReference type="PANTHER" id="PTHR31672:SF13">
    <property type="entry name" value="F-BOX PROTEIN CPR30-LIKE"/>
    <property type="match status" value="1"/>
</dbReference>
<accession>A0AAD4JQF0</accession>
<keyword evidence="3" id="KW-1185">Reference proteome</keyword>
<sequence>MESESTPPFKIFKAHISEQPPCLPEELIEEIFSRLPVKSLLRFRCVSKSWRYLIVSKRFVKKHLDNSTKNASFAHHRIILNSIEPQRGLKQCSFRSMLSDPFTDQFTFCDSINNDIRLASICVAGCCNGLVCILLDGKHFMLWNPSTRMSKKLPAMDHKINRGHITNYGFGFDDLSGDYKVFGIASFFWITGKYEAICKVYSLQTNSWKIVKKGNVSPFDKEGKFASGKLHWNRTLGLYWNIVSFDLRSEVCGAVELPSCFSDHGFYGSMGVLGGCLSMLCDYKSRLDMWVMKQYGVKESWDKVVTVPYLHNPERSSFSALFAIGPNGEVLLTYGSTFVIYYPEDNGFRHCQVTDLDIFREPNIYVESLVSVIPYSERDV</sequence>
<dbReference type="EMBL" id="SDAM02000001">
    <property type="protein sequence ID" value="KAH6838117.1"/>
    <property type="molecule type" value="Genomic_DNA"/>
</dbReference>
<dbReference type="CDD" id="cd22157">
    <property type="entry name" value="F-box_AtFBW1-like"/>
    <property type="match status" value="1"/>
</dbReference>
<dbReference type="InterPro" id="IPR001810">
    <property type="entry name" value="F-box_dom"/>
</dbReference>
<dbReference type="PROSITE" id="PS50181">
    <property type="entry name" value="FBOX"/>
    <property type="match status" value="1"/>
</dbReference>
<name>A0AAD4JQF0_PERFH</name>
<organism evidence="2 3">
    <name type="scientific">Perilla frutescens var. hirtella</name>
    <name type="common">Perilla citriodora</name>
    <name type="synonym">Perilla setoyensis</name>
    <dbReference type="NCBI Taxonomy" id="608512"/>
    <lineage>
        <taxon>Eukaryota</taxon>
        <taxon>Viridiplantae</taxon>
        <taxon>Streptophyta</taxon>
        <taxon>Embryophyta</taxon>
        <taxon>Tracheophyta</taxon>
        <taxon>Spermatophyta</taxon>
        <taxon>Magnoliopsida</taxon>
        <taxon>eudicotyledons</taxon>
        <taxon>Gunneridae</taxon>
        <taxon>Pentapetalae</taxon>
        <taxon>asterids</taxon>
        <taxon>lamiids</taxon>
        <taxon>Lamiales</taxon>
        <taxon>Lamiaceae</taxon>
        <taxon>Nepetoideae</taxon>
        <taxon>Elsholtzieae</taxon>
        <taxon>Perilla</taxon>
    </lineage>
</organism>
<dbReference type="PANTHER" id="PTHR31672">
    <property type="entry name" value="BNACNNG10540D PROTEIN"/>
    <property type="match status" value="1"/>
</dbReference>
<protein>
    <recommendedName>
        <fullName evidence="1">F-box domain-containing protein</fullName>
    </recommendedName>
</protein>
<dbReference type="SMART" id="SM00256">
    <property type="entry name" value="FBOX"/>
    <property type="match status" value="1"/>
</dbReference>